<sequence length="134" mass="14363">MGARSVRLGWDNLTTAQQRVCEQVLGIEPAADDEKPSPRRTQADKWAMNYAAAKQSTSAKATYEHRESRSNGSPSAVMGAAERSGTSPRARGAPRNARGTPRPDVFVEQHPRAPGGAARAYGPGSRPASHCHTR</sequence>
<proteinExistence type="predicted"/>
<feature type="compositionally biased region" description="Low complexity" evidence="1">
    <location>
        <begin position="112"/>
        <end position="128"/>
    </location>
</feature>
<organism evidence="2 3">
    <name type="scientific">Streptomyces rameus</name>
    <dbReference type="NCBI Taxonomy" id="68261"/>
    <lineage>
        <taxon>Bacteria</taxon>
        <taxon>Bacillati</taxon>
        <taxon>Actinomycetota</taxon>
        <taxon>Actinomycetes</taxon>
        <taxon>Kitasatosporales</taxon>
        <taxon>Streptomycetaceae</taxon>
        <taxon>Streptomyces</taxon>
    </lineage>
</organism>
<dbReference type="Proteomes" id="UP001500893">
    <property type="component" value="Unassembled WGS sequence"/>
</dbReference>
<accession>A0ABN3VAH1</accession>
<feature type="compositionally biased region" description="Low complexity" evidence="1">
    <location>
        <begin position="51"/>
        <end position="61"/>
    </location>
</feature>
<protein>
    <submittedName>
        <fullName evidence="2">Uncharacterized protein</fullName>
    </submittedName>
</protein>
<evidence type="ECO:0000313" key="3">
    <source>
        <dbReference type="Proteomes" id="UP001500893"/>
    </source>
</evidence>
<comment type="caution">
    <text evidence="2">The sequence shown here is derived from an EMBL/GenBank/DDBJ whole genome shotgun (WGS) entry which is preliminary data.</text>
</comment>
<feature type="compositionally biased region" description="Low complexity" evidence="1">
    <location>
        <begin position="88"/>
        <end position="103"/>
    </location>
</feature>
<evidence type="ECO:0000256" key="1">
    <source>
        <dbReference type="SAM" id="MobiDB-lite"/>
    </source>
</evidence>
<evidence type="ECO:0000313" key="2">
    <source>
        <dbReference type="EMBL" id="GAA2786634.1"/>
    </source>
</evidence>
<name>A0ABN3VAH1_9ACTN</name>
<keyword evidence="3" id="KW-1185">Reference proteome</keyword>
<dbReference type="EMBL" id="BAAAVM010000185">
    <property type="protein sequence ID" value="GAA2786634.1"/>
    <property type="molecule type" value="Genomic_DNA"/>
</dbReference>
<reference evidence="2 3" key="1">
    <citation type="journal article" date="2019" name="Int. J. Syst. Evol. Microbiol.">
        <title>The Global Catalogue of Microorganisms (GCM) 10K type strain sequencing project: providing services to taxonomists for standard genome sequencing and annotation.</title>
        <authorList>
            <consortium name="The Broad Institute Genomics Platform"/>
            <consortium name="The Broad Institute Genome Sequencing Center for Infectious Disease"/>
            <person name="Wu L."/>
            <person name="Ma J."/>
        </authorList>
    </citation>
    <scope>NUCLEOTIDE SEQUENCE [LARGE SCALE GENOMIC DNA]</scope>
    <source>
        <strain evidence="2 3">JCM 11574</strain>
    </source>
</reference>
<gene>
    <name evidence="2" type="ORF">GCM10010521_75540</name>
</gene>
<feature type="region of interest" description="Disordered" evidence="1">
    <location>
        <begin position="51"/>
        <end position="134"/>
    </location>
</feature>